<accession>A0A7G9WJU0</accession>
<dbReference type="Proteomes" id="UP000516046">
    <property type="component" value="Chromosome"/>
</dbReference>
<dbReference type="AlphaFoldDB" id="A0A7G9WJU0"/>
<dbReference type="GO" id="GO:0003700">
    <property type="term" value="F:DNA-binding transcription factor activity"/>
    <property type="evidence" value="ECO:0007669"/>
    <property type="project" value="InterPro"/>
</dbReference>
<reference evidence="2 3" key="1">
    <citation type="submission" date="2020-08" db="EMBL/GenBank/DDBJ databases">
        <authorList>
            <person name="Ren C."/>
            <person name="Gu Y."/>
            <person name="Xu Y."/>
        </authorList>
    </citation>
    <scope>NUCLEOTIDE SEQUENCE [LARGE SCALE GENOMIC DNA]</scope>
    <source>
        <strain evidence="2 3">LBM18003</strain>
    </source>
</reference>
<dbReference type="EMBL" id="CP060696">
    <property type="protein sequence ID" value="QNO18952.1"/>
    <property type="molecule type" value="Genomic_DNA"/>
</dbReference>
<dbReference type="InterPro" id="IPR036388">
    <property type="entry name" value="WH-like_DNA-bd_sf"/>
</dbReference>
<gene>
    <name evidence="2" type="ORF">H6X83_04820</name>
</gene>
<dbReference type="NCBIfam" id="TIGR02937">
    <property type="entry name" value="sigma70-ECF"/>
    <property type="match status" value="1"/>
</dbReference>
<proteinExistence type="predicted"/>
<dbReference type="InterPro" id="IPR013325">
    <property type="entry name" value="RNA_pol_sigma_r2"/>
</dbReference>
<protein>
    <submittedName>
        <fullName evidence="2">Sigma-70 family RNA polymerase sigma factor</fullName>
    </submittedName>
</protein>
<dbReference type="InterPro" id="IPR013324">
    <property type="entry name" value="RNA_pol_sigma_r3/r4-like"/>
</dbReference>
<dbReference type="GO" id="GO:0006352">
    <property type="term" value="P:DNA-templated transcription initiation"/>
    <property type="evidence" value="ECO:0007669"/>
    <property type="project" value="InterPro"/>
</dbReference>
<dbReference type="Pfam" id="PF04542">
    <property type="entry name" value="Sigma70_r2"/>
    <property type="match status" value="1"/>
</dbReference>
<sequence>MKRVPIEPLTESEQKTVEENEKLIYAFLNRKRLEIDEWYGDCAIGLIKAAKTYKVKSQNKFSTYAFSCMWNEVKHRYAINGAKKRVPDFMVISMNTPIPGTFERTVTVGDSLESTDIVAEVDGVIDIKSAMKRADQRITPKMRSALHLYMMGYSMGDISRKWGVTTSAVGVQLNKARKAIKDEIKKSASVTAITNAEKP</sequence>
<dbReference type="InterPro" id="IPR007627">
    <property type="entry name" value="RNA_pol_sigma70_r2"/>
</dbReference>
<dbReference type="InterPro" id="IPR014284">
    <property type="entry name" value="RNA_pol_sigma-70_dom"/>
</dbReference>
<evidence type="ECO:0000313" key="2">
    <source>
        <dbReference type="EMBL" id="QNO18952.1"/>
    </source>
</evidence>
<keyword evidence="3" id="KW-1185">Reference proteome</keyword>
<dbReference type="SUPFAM" id="SSF88659">
    <property type="entry name" value="Sigma3 and sigma4 domains of RNA polymerase sigma factors"/>
    <property type="match status" value="1"/>
</dbReference>
<evidence type="ECO:0000259" key="1">
    <source>
        <dbReference type="Pfam" id="PF04542"/>
    </source>
</evidence>
<dbReference type="Gene3D" id="1.10.1740.10">
    <property type="match status" value="1"/>
</dbReference>
<evidence type="ECO:0000313" key="3">
    <source>
        <dbReference type="Proteomes" id="UP000516046"/>
    </source>
</evidence>
<name>A0A7G9WJU0_9FIRM</name>
<organism evidence="2 3">
    <name type="scientific">Caproicibacterium amylolyticum</name>
    <dbReference type="NCBI Taxonomy" id="2766537"/>
    <lineage>
        <taxon>Bacteria</taxon>
        <taxon>Bacillati</taxon>
        <taxon>Bacillota</taxon>
        <taxon>Clostridia</taxon>
        <taxon>Eubacteriales</taxon>
        <taxon>Oscillospiraceae</taxon>
        <taxon>Caproicibacterium</taxon>
    </lineage>
</organism>
<feature type="domain" description="RNA polymerase sigma-70 region 2" evidence="1">
    <location>
        <begin position="22"/>
        <end position="77"/>
    </location>
</feature>
<dbReference type="KEGG" id="caml:H6X83_04820"/>
<dbReference type="SUPFAM" id="SSF88946">
    <property type="entry name" value="Sigma2 domain of RNA polymerase sigma factors"/>
    <property type="match status" value="1"/>
</dbReference>
<dbReference type="Gene3D" id="1.10.10.10">
    <property type="entry name" value="Winged helix-like DNA-binding domain superfamily/Winged helix DNA-binding domain"/>
    <property type="match status" value="1"/>
</dbReference>
<dbReference type="RefSeq" id="WP_212508021.1">
    <property type="nucleotide sequence ID" value="NZ_CP060696.1"/>
</dbReference>